<gene>
    <name evidence="2" type="ORF">VW23_004385</name>
</gene>
<feature type="compositionally biased region" description="Basic and acidic residues" evidence="1">
    <location>
        <begin position="1"/>
        <end position="18"/>
    </location>
</feature>
<dbReference type="SUPFAM" id="SSF47413">
    <property type="entry name" value="lambda repressor-like DNA-binding domains"/>
    <property type="match status" value="1"/>
</dbReference>
<feature type="region of interest" description="Disordered" evidence="1">
    <location>
        <begin position="1"/>
        <end position="25"/>
    </location>
</feature>
<organism evidence="2 3">
    <name type="scientific">Devosia insulae DS-56</name>
    <dbReference type="NCBI Taxonomy" id="1116389"/>
    <lineage>
        <taxon>Bacteria</taxon>
        <taxon>Pseudomonadati</taxon>
        <taxon>Pseudomonadota</taxon>
        <taxon>Alphaproteobacteria</taxon>
        <taxon>Hyphomicrobiales</taxon>
        <taxon>Devosiaceae</taxon>
        <taxon>Devosia</taxon>
    </lineage>
</organism>
<dbReference type="Proteomes" id="UP000095463">
    <property type="component" value="Unassembled WGS sequence"/>
</dbReference>
<name>A0A1E5XIT1_9HYPH</name>
<protein>
    <recommendedName>
        <fullName evidence="4">HTH cro/C1-type domain-containing protein</fullName>
    </recommendedName>
</protein>
<dbReference type="AlphaFoldDB" id="A0A1E5XIT1"/>
<sequence>MTFPHDPHDRLPRGDKNRRLSLGASREDLADAAGITVEQLHDYEHTQPDRHFSFAVARRVGEALERLEATRTPLVSNGPVPTDAAE</sequence>
<accession>A0A1E5XIT1</accession>
<evidence type="ECO:0008006" key="4">
    <source>
        <dbReference type="Google" id="ProtNLM"/>
    </source>
</evidence>
<proteinExistence type="predicted"/>
<dbReference type="GO" id="GO:0003677">
    <property type="term" value="F:DNA binding"/>
    <property type="evidence" value="ECO:0007669"/>
    <property type="project" value="InterPro"/>
</dbReference>
<dbReference type="InterPro" id="IPR001387">
    <property type="entry name" value="Cro/C1-type_HTH"/>
</dbReference>
<dbReference type="OrthoDB" id="7949894at2"/>
<dbReference type="CDD" id="cd00093">
    <property type="entry name" value="HTH_XRE"/>
    <property type="match status" value="1"/>
</dbReference>
<evidence type="ECO:0000256" key="1">
    <source>
        <dbReference type="SAM" id="MobiDB-lite"/>
    </source>
</evidence>
<keyword evidence="3" id="KW-1185">Reference proteome</keyword>
<dbReference type="EMBL" id="LAJE02000365">
    <property type="protein sequence ID" value="OEO28503.1"/>
    <property type="molecule type" value="Genomic_DNA"/>
</dbReference>
<evidence type="ECO:0000313" key="3">
    <source>
        <dbReference type="Proteomes" id="UP000095463"/>
    </source>
</evidence>
<dbReference type="Gene3D" id="1.10.260.40">
    <property type="entry name" value="lambda repressor-like DNA-binding domains"/>
    <property type="match status" value="1"/>
</dbReference>
<dbReference type="InterPro" id="IPR010982">
    <property type="entry name" value="Lambda_DNA-bd_dom_sf"/>
</dbReference>
<evidence type="ECO:0000313" key="2">
    <source>
        <dbReference type="EMBL" id="OEO28503.1"/>
    </source>
</evidence>
<comment type="caution">
    <text evidence="2">The sequence shown here is derived from an EMBL/GenBank/DDBJ whole genome shotgun (WGS) entry which is preliminary data.</text>
</comment>
<dbReference type="RefSeq" id="WP_069912170.1">
    <property type="nucleotide sequence ID" value="NZ_LAJE02000365.1"/>
</dbReference>
<reference evidence="2 3" key="1">
    <citation type="journal article" date="2015" name="Genome Announc.">
        <title>Genome Assemblies of Three Soil-Associated Devosia species: D. insulae, D. limi, and D. soli.</title>
        <authorList>
            <person name="Hassan Y.I."/>
            <person name="Lepp D."/>
            <person name="Zhou T."/>
        </authorList>
    </citation>
    <scope>NUCLEOTIDE SEQUENCE [LARGE SCALE GENOMIC DNA]</scope>
    <source>
        <strain evidence="2 3">DS-56</strain>
    </source>
</reference>